<proteinExistence type="predicted"/>
<reference evidence="1 2" key="1">
    <citation type="submission" date="2020-08" db="EMBL/GenBank/DDBJ databases">
        <title>Genomic Encyclopedia of Type Strains, Phase IV (KMG-IV): sequencing the most valuable type-strain genomes for metagenomic binning, comparative biology and taxonomic classification.</title>
        <authorList>
            <person name="Goeker M."/>
        </authorList>
    </citation>
    <scope>NUCLEOTIDE SEQUENCE [LARGE SCALE GENOMIC DNA]</scope>
    <source>
        <strain evidence="1 2">DSM 11490</strain>
    </source>
</reference>
<dbReference type="GO" id="GO:0003729">
    <property type="term" value="F:mRNA binding"/>
    <property type="evidence" value="ECO:0007669"/>
    <property type="project" value="InterPro"/>
</dbReference>
<evidence type="ECO:0000313" key="1">
    <source>
        <dbReference type="EMBL" id="MBA8912186.1"/>
    </source>
</evidence>
<protein>
    <recommendedName>
        <fullName evidence="3">Type II toxin-antitoxin system HicA family toxin</fullName>
    </recommendedName>
</protein>
<dbReference type="Proteomes" id="UP000543554">
    <property type="component" value="Unassembled WGS sequence"/>
</dbReference>
<organism evidence="1 2">
    <name type="scientific">Methylorubrum thiocyanatum</name>
    <dbReference type="NCBI Taxonomy" id="47958"/>
    <lineage>
        <taxon>Bacteria</taxon>
        <taxon>Pseudomonadati</taxon>
        <taxon>Pseudomonadota</taxon>
        <taxon>Alphaproteobacteria</taxon>
        <taxon>Hyphomicrobiales</taxon>
        <taxon>Methylobacteriaceae</taxon>
        <taxon>Methylorubrum</taxon>
    </lineage>
</organism>
<comment type="caution">
    <text evidence="1">The sequence shown here is derived from an EMBL/GenBank/DDBJ whole genome shotgun (WGS) entry which is preliminary data.</text>
</comment>
<dbReference type="EMBL" id="JACJIB010000002">
    <property type="protein sequence ID" value="MBA8912186.1"/>
    <property type="molecule type" value="Genomic_DNA"/>
</dbReference>
<sequence length="86" mass="9445">MKLSGKHRATFEAVFADPVRSGIVWTDIESLFAACGATVEEGRGSRIRVALNGVRAVFHRPHPKKETDKGAVKSVRRFLTEAGLRP</sequence>
<dbReference type="AlphaFoldDB" id="A0AA40S0B5"/>
<keyword evidence="2" id="KW-1185">Reference proteome</keyword>
<evidence type="ECO:0008006" key="3">
    <source>
        <dbReference type="Google" id="ProtNLM"/>
    </source>
</evidence>
<evidence type="ECO:0000313" key="2">
    <source>
        <dbReference type="Proteomes" id="UP000543554"/>
    </source>
</evidence>
<accession>A0AA40S0B5</accession>
<name>A0AA40S0B5_9HYPH</name>
<dbReference type="RefSeq" id="WP_182554320.1">
    <property type="nucleotide sequence ID" value="NZ_BPRF01000033.1"/>
</dbReference>
<gene>
    <name evidence="1" type="ORF">HNR51_001254</name>
</gene>
<dbReference type="Pfam" id="PF07927">
    <property type="entry name" value="HicA_toxin"/>
    <property type="match status" value="1"/>
</dbReference>
<dbReference type="InterPro" id="IPR012933">
    <property type="entry name" value="HicA_mRNA_interferase"/>
</dbReference>